<dbReference type="EMBL" id="VLTN01000052">
    <property type="protein sequence ID" value="KAA0148571.1"/>
    <property type="molecule type" value="Genomic_DNA"/>
</dbReference>
<feature type="compositionally biased region" description="Basic and acidic residues" evidence="2">
    <location>
        <begin position="1"/>
        <end position="26"/>
    </location>
</feature>
<gene>
    <name evidence="3" type="ORF">FNF29_06629</name>
</gene>
<evidence type="ECO:0000256" key="2">
    <source>
        <dbReference type="SAM" id="MobiDB-lite"/>
    </source>
</evidence>
<keyword evidence="4" id="KW-1185">Reference proteome</keyword>
<comment type="caution">
    <text evidence="3">The sequence shown here is derived from an EMBL/GenBank/DDBJ whole genome shotgun (WGS) entry which is preliminary data.</text>
</comment>
<feature type="coiled-coil region" evidence="1">
    <location>
        <begin position="193"/>
        <end position="220"/>
    </location>
</feature>
<organism evidence="3 4">
    <name type="scientific">Cafeteria roenbergensis</name>
    <name type="common">Marine flagellate</name>
    <dbReference type="NCBI Taxonomy" id="33653"/>
    <lineage>
        <taxon>Eukaryota</taxon>
        <taxon>Sar</taxon>
        <taxon>Stramenopiles</taxon>
        <taxon>Bigyra</taxon>
        <taxon>Opalozoa</taxon>
        <taxon>Bicosoecida</taxon>
        <taxon>Cafeteriaceae</taxon>
        <taxon>Cafeteria</taxon>
    </lineage>
</organism>
<dbReference type="AlphaFoldDB" id="A0A5A8C9R0"/>
<sequence>MAGSRLRDGPARARDAPNMRLEKYEPGLDEPTCQDVHMPALSIPPGQAFLVKVELSPPPATGVMGTIGQLLGGGEDDQKDPVARMFKVGRQTHPILRLENPFSTRQVQAKVYICVLERAGTATEHEGSHDSGPMPPPHEMLRELSASLLKALRDPDETDALLSRACRMRGQLGLRPQAPRQTRTPAVVSGQPVSDAEMRVAKLEEQLLDVRKQLQTAQVHADLAFRALQLGVRLGPGKSRREESEE</sequence>
<name>A0A5A8C9R0_CAFRO</name>
<evidence type="ECO:0000313" key="3">
    <source>
        <dbReference type="EMBL" id="KAA0148571.1"/>
    </source>
</evidence>
<dbReference type="Proteomes" id="UP000323011">
    <property type="component" value="Unassembled WGS sequence"/>
</dbReference>
<accession>A0A5A8C9R0</accession>
<evidence type="ECO:0000256" key="1">
    <source>
        <dbReference type="SAM" id="Coils"/>
    </source>
</evidence>
<proteinExistence type="predicted"/>
<reference evidence="3 4" key="1">
    <citation type="submission" date="2019-07" db="EMBL/GenBank/DDBJ databases">
        <title>Genomes of Cafeteria roenbergensis.</title>
        <authorList>
            <person name="Fischer M.G."/>
            <person name="Hackl T."/>
            <person name="Roman M."/>
        </authorList>
    </citation>
    <scope>NUCLEOTIDE SEQUENCE [LARGE SCALE GENOMIC DNA]</scope>
    <source>
        <strain evidence="3 4">BVI</strain>
    </source>
</reference>
<keyword evidence="1" id="KW-0175">Coiled coil</keyword>
<feature type="region of interest" description="Disordered" evidence="2">
    <location>
        <begin position="1"/>
        <end position="30"/>
    </location>
</feature>
<protein>
    <submittedName>
        <fullName evidence="3">Uncharacterized protein</fullName>
    </submittedName>
</protein>
<evidence type="ECO:0000313" key="4">
    <source>
        <dbReference type="Proteomes" id="UP000323011"/>
    </source>
</evidence>